<evidence type="ECO:0000313" key="2">
    <source>
        <dbReference type="EMBL" id="MBA8811094.1"/>
    </source>
</evidence>
<dbReference type="AlphaFoldDB" id="A0A7W3PGZ3"/>
<name>A0A7W3PGZ3_9MICO</name>
<dbReference type="EMBL" id="JACGWV010000003">
    <property type="protein sequence ID" value="MBA8811094.1"/>
    <property type="molecule type" value="Genomic_DNA"/>
</dbReference>
<keyword evidence="3" id="KW-1185">Reference proteome</keyword>
<accession>A0A7W3PGZ3</accession>
<dbReference type="Proteomes" id="UP000540568">
    <property type="component" value="Unassembled WGS sequence"/>
</dbReference>
<organism evidence="2 3">
    <name type="scientific">Promicromonospora sukumoe</name>
    <dbReference type="NCBI Taxonomy" id="88382"/>
    <lineage>
        <taxon>Bacteria</taxon>
        <taxon>Bacillati</taxon>
        <taxon>Actinomycetota</taxon>
        <taxon>Actinomycetes</taxon>
        <taxon>Micrococcales</taxon>
        <taxon>Promicromonosporaceae</taxon>
        <taxon>Promicromonospora</taxon>
    </lineage>
</organism>
<comment type="caution">
    <text evidence="2">The sequence shown here is derived from an EMBL/GenBank/DDBJ whole genome shotgun (WGS) entry which is preliminary data.</text>
</comment>
<evidence type="ECO:0000259" key="1">
    <source>
        <dbReference type="Pfam" id="PF21806"/>
    </source>
</evidence>
<gene>
    <name evidence="2" type="ORF">FHX71_005101</name>
</gene>
<feature type="domain" description="DUF6879" evidence="1">
    <location>
        <begin position="2"/>
        <end position="121"/>
    </location>
</feature>
<protein>
    <recommendedName>
        <fullName evidence="1">DUF6879 domain-containing protein</fullName>
    </recommendedName>
</protein>
<dbReference type="Pfam" id="PF21806">
    <property type="entry name" value="DUF6879"/>
    <property type="match status" value="1"/>
</dbReference>
<proteinExistence type="predicted"/>
<dbReference type="InterPro" id="IPR049244">
    <property type="entry name" value="DUF6879"/>
</dbReference>
<sequence length="128" mass="15038">MAWIDPWLAKVRAAADEGRFYRRVRVVSLPPTDYTRYSTWAARLNVEAGEDIRYLDRDQVPAGLPEFDYWLFDSRTAARMHFDDEDVLLGFDLVTDPAELVELSYWRDAAWHHAITRDDFASQLLDQR</sequence>
<reference evidence="2 3" key="1">
    <citation type="submission" date="2020-07" db="EMBL/GenBank/DDBJ databases">
        <title>Sequencing the genomes of 1000 actinobacteria strains.</title>
        <authorList>
            <person name="Klenk H.-P."/>
        </authorList>
    </citation>
    <scope>NUCLEOTIDE SEQUENCE [LARGE SCALE GENOMIC DNA]</scope>
    <source>
        <strain evidence="2 3">DSM 44121</strain>
    </source>
</reference>
<evidence type="ECO:0000313" key="3">
    <source>
        <dbReference type="Proteomes" id="UP000540568"/>
    </source>
</evidence>